<keyword evidence="2" id="KW-1185">Reference proteome</keyword>
<reference evidence="1" key="1">
    <citation type="submission" date="2024-02" db="EMBL/GenBank/DDBJ databases">
        <title>Metagenome Assembled Genome of Zalaria obscura JY119.</title>
        <authorList>
            <person name="Vighnesh L."/>
            <person name="Jagadeeshwari U."/>
            <person name="Venkata Ramana C."/>
            <person name="Sasikala C."/>
        </authorList>
    </citation>
    <scope>NUCLEOTIDE SEQUENCE</scope>
    <source>
        <strain evidence="1">JY119</strain>
    </source>
</reference>
<dbReference type="EMBL" id="JAMKPW020000014">
    <property type="protein sequence ID" value="KAK8211353.1"/>
    <property type="molecule type" value="Genomic_DNA"/>
</dbReference>
<evidence type="ECO:0000313" key="1">
    <source>
        <dbReference type="EMBL" id="KAK8211353.1"/>
    </source>
</evidence>
<evidence type="ECO:0000313" key="2">
    <source>
        <dbReference type="Proteomes" id="UP001320706"/>
    </source>
</evidence>
<gene>
    <name evidence="1" type="ORF">M8818_003320</name>
</gene>
<name>A0ACC3SJ78_9PEZI</name>
<comment type="caution">
    <text evidence="1">The sequence shown here is derived from an EMBL/GenBank/DDBJ whole genome shotgun (WGS) entry which is preliminary data.</text>
</comment>
<dbReference type="Proteomes" id="UP001320706">
    <property type="component" value="Unassembled WGS sequence"/>
</dbReference>
<accession>A0ACC3SJ78</accession>
<proteinExistence type="predicted"/>
<organism evidence="1 2">
    <name type="scientific">Zalaria obscura</name>
    <dbReference type="NCBI Taxonomy" id="2024903"/>
    <lineage>
        <taxon>Eukaryota</taxon>
        <taxon>Fungi</taxon>
        <taxon>Dikarya</taxon>
        <taxon>Ascomycota</taxon>
        <taxon>Pezizomycotina</taxon>
        <taxon>Dothideomycetes</taxon>
        <taxon>Dothideomycetidae</taxon>
        <taxon>Dothideales</taxon>
        <taxon>Zalariaceae</taxon>
        <taxon>Zalaria</taxon>
    </lineage>
</organism>
<protein>
    <submittedName>
        <fullName evidence="1">Uncharacterized protein</fullName>
    </submittedName>
</protein>
<sequence length="602" mass="66060">MALSLSNFLLPLLMLLQHGLVANAATVTFDWNITWVTTNPDGMADRPTIGINGQWPLPALNLTKGDRVIVNAYNGLGNQSTSLHFHGMFQNGTNEMDGPVGVNQCGIPPGSTMVYNFTLDQSGTYWYHSHQRGQYPDGLRGTLVINDPENPYAGEFDEEVTFSLSDWYHDQMPGLMKEFISYKNPTGAEPVPNSALMNDTQNFTVSIEPGKTYLFHVINYGAFAGQYFWIEDHTMEIVEVDGVFTEKAAADMIYLTTAQRVSFLLTAKNSSSTNFAMVGSMDTDLFDTIPSTLNPNVTGWLVYDKSSDLPTPALVDEFDPYDDFNLVPTDGMELYENVDYQVQLDLKMDNLGDGANYAFFNDVSYVSPKVPTLYTVMTSGASASSVGIYGSNTNAFVLGKDEVIEIVLNNDDAGKHPFHLHGHNFQAVVRSDEDAGFYDADNHTAFPAMPMRRDTFMVRPNGNFVVRFKADNPGVWLFHCHIEWHMDSGLVATMIEAPLELQKTLTIPQNHFDVCKAAGVPTTGNAAGNTEDLLDLSGENKSPAPLPAGFTARGIVALVFSCVSAFLGMAVISWYGAAPLRSKTVIAAKRRISQAGVVVEDK</sequence>